<accession>A0A9W8JSZ5</accession>
<dbReference type="OrthoDB" id="2916552at2759"/>
<organism evidence="2 3">
    <name type="scientific">Agrocybe chaxingu</name>
    <dbReference type="NCBI Taxonomy" id="84603"/>
    <lineage>
        <taxon>Eukaryota</taxon>
        <taxon>Fungi</taxon>
        <taxon>Dikarya</taxon>
        <taxon>Basidiomycota</taxon>
        <taxon>Agaricomycotina</taxon>
        <taxon>Agaricomycetes</taxon>
        <taxon>Agaricomycetidae</taxon>
        <taxon>Agaricales</taxon>
        <taxon>Agaricineae</taxon>
        <taxon>Strophariaceae</taxon>
        <taxon>Agrocybe</taxon>
    </lineage>
</organism>
<dbReference type="InterPro" id="IPR001810">
    <property type="entry name" value="F-box_dom"/>
</dbReference>
<dbReference type="Proteomes" id="UP001148786">
    <property type="component" value="Unassembled WGS sequence"/>
</dbReference>
<dbReference type="Pfam" id="PF00646">
    <property type="entry name" value="F-box"/>
    <property type="match status" value="1"/>
</dbReference>
<dbReference type="InterPro" id="IPR036047">
    <property type="entry name" value="F-box-like_dom_sf"/>
</dbReference>
<name>A0A9W8JSZ5_9AGAR</name>
<gene>
    <name evidence="2" type="ORF">NLJ89_g9747</name>
</gene>
<dbReference type="AlphaFoldDB" id="A0A9W8JSZ5"/>
<evidence type="ECO:0000313" key="2">
    <source>
        <dbReference type="EMBL" id="KAJ3500541.1"/>
    </source>
</evidence>
<reference evidence="2" key="1">
    <citation type="submission" date="2022-07" db="EMBL/GenBank/DDBJ databases">
        <title>Genome Sequence of Agrocybe chaxingu.</title>
        <authorList>
            <person name="Buettner E."/>
        </authorList>
    </citation>
    <scope>NUCLEOTIDE SEQUENCE</scope>
    <source>
        <strain evidence="2">MP-N11</strain>
    </source>
</reference>
<dbReference type="EMBL" id="JANKHO010001586">
    <property type="protein sequence ID" value="KAJ3500541.1"/>
    <property type="molecule type" value="Genomic_DNA"/>
</dbReference>
<dbReference type="CDD" id="cd09917">
    <property type="entry name" value="F-box_SF"/>
    <property type="match status" value="1"/>
</dbReference>
<comment type="caution">
    <text evidence="2">The sequence shown here is derived from an EMBL/GenBank/DDBJ whole genome shotgun (WGS) entry which is preliminary data.</text>
</comment>
<dbReference type="PROSITE" id="PS50181">
    <property type="entry name" value="FBOX"/>
    <property type="match status" value="1"/>
</dbReference>
<dbReference type="SUPFAM" id="SSF81383">
    <property type="entry name" value="F-box domain"/>
    <property type="match status" value="1"/>
</dbReference>
<feature type="domain" description="F-box" evidence="1">
    <location>
        <begin position="1"/>
        <end position="48"/>
    </location>
</feature>
<evidence type="ECO:0000259" key="1">
    <source>
        <dbReference type="PROSITE" id="PS50181"/>
    </source>
</evidence>
<proteinExistence type="predicted"/>
<evidence type="ECO:0000313" key="3">
    <source>
        <dbReference type="Proteomes" id="UP001148786"/>
    </source>
</evidence>
<dbReference type="SMART" id="SM00256">
    <property type="entry name" value="FBOX"/>
    <property type="match status" value="1"/>
</dbReference>
<sequence>MPLSLLPEDLLCVIMEHLDSISMQSTALTCRVLYEIFRSTRIQYIYEIGVSSMQDSGSGRPAEELLAALRDRRNAWRELNWKSVETVKAGRFFTIVEHVAGVFAQAYGQCLSVSWLPSATRHGTLATTDMGLRIRDFVIDVAQDLVIIVHEEEWTGGIVRANLYCGTISTSEPHPACSSASPMSFELRQLSNVMFSLKLEVAADVVFVTVLMGDTLRLMIWNWKTGLPIHDSLDQLSPLVYELDIVRRDVFILTSVADSGKILVYQINPMVSRAPVLIVTLSLPKKNVNVIRFTARSGQFQEHPTPGTLFMPSPTSRTHVFSFEAENRSDYMLFVRSSTFLRYVDQGCKGLEVPWSGWGERETRLMEQRREGDWRRYVHGHRVVCSSTDKPGVDVLDFSPFSTSKSSSSTSGSRVQQYFSRDDPTVISKDEGTFEEDVITCLPYHVASREVENAPHGYLIDEERIVGVTFGMDAVQLTVYSF</sequence>
<protein>
    <recommendedName>
        <fullName evidence="1">F-box domain-containing protein</fullName>
    </recommendedName>
</protein>
<keyword evidence="3" id="KW-1185">Reference proteome</keyword>